<evidence type="ECO:0000313" key="2">
    <source>
        <dbReference type="EMBL" id="MBA5686704.1"/>
    </source>
</evidence>
<evidence type="ECO:0000256" key="1">
    <source>
        <dbReference type="SAM" id="MobiDB-lite"/>
    </source>
</evidence>
<protein>
    <submittedName>
        <fullName evidence="2">Uncharacterized protein</fullName>
    </submittedName>
</protein>
<dbReference type="RefSeq" id="WP_182152571.1">
    <property type="nucleotide sequence ID" value="NZ_JACEZU010000003.1"/>
</dbReference>
<proteinExistence type="predicted"/>
<feature type="region of interest" description="Disordered" evidence="1">
    <location>
        <begin position="1"/>
        <end position="25"/>
    </location>
</feature>
<evidence type="ECO:0000313" key="3">
    <source>
        <dbReference type="Proteomes" id="UP000573499"/>
    </source>
</evidence>
<dbReference type="Proteomes" id="UP000573499">
    <property type="component" value="Unassembled WGS sequence"/>
</dbReference>
<keyword evidence="3" id="KW-1185">Reference proteome</keyword>
<dbReference type="AlphaFoldDB" id="A0A7W2IJN3"/>
<dbReference type="EMBL" id="JACEZU010000003">
    <property type="protein sequence ID" value="MBA5686704.1"/>
    <property type="molecule type" value="Genomic_DNA"/>
</dbReference>
<comment type="caution">
    <text evidence="2">The sequence shown here is derived from an EMBL/GenBank/DDBJ whole genome shotgun (WGS) entry which is preliminary data.</text>
</comment>
<accession>A0A7W2IJN3</accession>
<name>A0A7W2IJN3_9BURK</name>
<gene>
    <name evidence="2" type="ORF">H3H39_06505</name>
</gene>
<reference evidence="2 3" key="1">
    <citation type="submission" date="2020-07" db="EMBL/GenBank/DDBJ databases">
        <title>Novel species isolated from subtropical streams in China.</title>
        <authorList>
            <person name="Lu H."/>
        </authorList>
    </citation>
    <scope>NUCLEOTIDE SEQUENCE [LARGE SCALE GENOMIC DNA]</scope>
    <source>
        <strain evidence="2 3">LX47W</strain>
    </source>
</reference>
<organism evidence="2 3">
    <name type="scientific">Rugamonas apoptosis</name>
    <dbReference type="NCBI Taxonomy" id="2758570"/>
    <lineage>
        <taxon>Bacteria</taxon>
        <taxon>Pseudomonadati</taxon>
        <taxon>Pseudomonadota</taxon>
        <taxon>Betaproteobacteria</taxon>
        <taxon>Burkholderiales</taxon>
        <taxon>Oxalobacteraceae</taxon>
        <taxon>Telluria group</taxon>
        <taxon>Rugamonas</taxon>
    </lineage>
</organism>
<sequence length="84" mass="9800">MEVSENVRLPQSMRMSTQGNNAIHKDNRADRAHVYDWCDKNMPDYLTMDKAAAAVFETREVAAQLKTIRNWMTSWKRERAGKIN</sequence>